<keyword evidence="2" id="KW-1185">Reference proteome</keyword>
<proteinExistence type="predicted"/>
<dbReference type="EMBL" id="JAAIUW010000013">
    <property type="protein sequence ID" value="KAF7802287.1"/>
    <property type="molecule type" value="Genomic_DNA"/>
</dbReference>
<gene>
    <name evidence="1" type="ORF">G2W53_041398</name>
</gene>
<name>A0A834SFH2_9FABA</name>
<dbReference type="Proteomes" id="UP000634136">
    <property type="component" value="Unassembled WGS sequence"/>
</dbReference>
<protein>
    <submittedName>
        <fullName evidence="1">Uncharacterized protein</fullName>
    </submittedName>
</protein>
<sequence length="28" mass="3376">MDLLLLLMFDGARRRLEERKIELRSEDG</sequence>
<dbReference type="AlphaFoldDB" id="A0A834SFH2"/>
<evidence type="ECO:0000313" key="2">
    <source>
        <dbReference type="Proteomes" id="UP000634136"/>
    </source>
</evidence>
<evidence type="ECO:0000313" key="1">
    <source>
        <dbReference type="EMBL" id="KAF7802287.1"/>
    </source>
</evidence>
<reference evidence="1" key="1">
    <citation type="submission" date="2020-09" db="EMBL/GenBank/DDBJ databases">
        <title>Genome-Enabled Discovery of Anthraquinone Biosynthesis in Senna tora.</title>
        <authorList>
            <person name="Kang S.-H."/>
            <person name="Pandey R.P."/>
            <person name="Lee C.-M."/>
            <person name="Sim J.-S."/>
            <person name="Jeong J.-T."/>
            <person name="Choi B.-S."/>
            <person name="Jung M."/>
            <person name="Ginzburg D."/>
            <person name="Zhao K."/>
            <person name="Won S.Y."/>
            <person name="Oh T.-J."/>
            <person name="Yu Y."/>
            <person name="Kim N.-H."/>
            <person name="Lee O.R."/>
            <person name="Lee T.-H."/>
            <person name="Bashyal P."/>
            <person name="Kim T.-S."/>
            <person name="Lee W.-H."/>
            <person name="Kawkins C."/>
            <person name="Kim C.-K."/>
            <person name="Kim J.S."/>
            <person name="Ahn B.O."/>
            <person name="Rhee S.Y."/>
            <person name="Sohng J.K."/>
        </authorList>
    </citation>
    <scope>NUCLEOTIDE SEQUENCE</scope>
    <source>
        <tissue evidence="1">Leaf</tissue>
    </source>
</reference>
<organism evidence="1 2">
    <name type="scientific">Senna tora</name>
    <dbReference type="NCBI Taxonomy" id="362788"/>
    <lineage>
        <taxon>Eukaryota</taxon>
        <taxon>Viridiplantae</taxon>
        <taxon>Streptophyta</taxon>
        <taxon>Embryophyta</taxon>
        <taxon>Tracheophyta</taxon>
        <taxon>Spermatophyta</taxon>
        <taxon>Magnoliopsida</taxon>
        <taxon>eudicotyledons</taxon>
        <taxon>Gunneridae</taxon>
        <taxon>Pentapetalae</taxon>
        <taxon>rosids</taxon>
        <taxon>fabids</taxon>
        <taxon>Fabales</taxon>
        <taxon>Fabaceae</taxon>
        <taxon>Caesalpinioideae</taxon>
        <taxon>Cassia clade</taxon>
        <taxon>Senna</taxon>
    </lineage>
</organism>
<accession>A0A834SFH2</accession>
<comment type="caution">
    <text evidence="1">The sequence shown here is derived from an EMBL/GenBank/DDBJ whole genome shotgun (WGS) entry which is preliminary data.</text>
</comment>